<dbReference type="EMBL" id="CAJVQA010065006">
    <property type="protein sequence ID" value="CAG8830914.1"/>
    <property type="molecule type" value="Genomic_DNA"/>
</dbReference>
<gene>
    <name evidence="2" type="ORF">CPELLU_LOCUS20666</name>
</gene>
<evidence type="ECO:0000256" key="1">
    <source>
        <dbReference type="SAM" id="MobiDB-lite"/>
    </source>
</evidence>
<sequence>LPKEHVILAIVMKKESVLKKTNSRPWNVKPDNRYENEACSEQAKDGNMTGQFDLVGEISGEKKDELNQVEFVPPQGLILDAASSKIEKWSMENGEERKKGPKKYTSWEVLSRKPCPSKNKEKTKWDESQPIKKNRVKRSTLYIPQWNETLVYDPGERRHN</sequence>
<reference evidence="2" key="1">
    <citation type="submission" date="2021-06" db="EMBL/GenBank/DDBJ databases">
        <authorList>
            <person name="Kallberg Y."/>
            <person name="Tangrot J."/>
            <person name="Rosling A."/>
        </authorList>
    </citation>
    <scope>NUCLEOTIDE SEQUENCE</scope>
    <source>
        <strain evidence="2">FL966</strain>
    </source>
</reference>
<feature type="region of interest" description="Disordered" evidence="1">
    <location>
        <begin position="89"/>
        <end position="136"/>
    </location>
</feature>
<feature type="compositionally biased region" description="Basic and acidic residues" evidence="1">
    <location>
        <begin position="89"/>
        <end position="98"/>
    </location>
</feature>
<keyword evidence="3" id="KW-1185">Reference proteome</keyword>
<proteinExistence type="predicted"/>
<evidence type="ECO:0000313" key="3">
    <source>
        <dbReference type="Proteomes" id="UP000789759"/>
    </source>
</evidence>
<protein>
    <submittedName>
        <fullName evidence="2">1415_t:CDS:1</fullName>
    </submittedName>
</protein>
<name>A0A9N9KHR5_9GLOM</name>
<evidence type="ECO:0000313" key="2">
    <source>
        <dbReference type="EMBL" id="CAG8830914.1"/>
    </source>
</evidence>
<comment type="caution">
    <text evidence="2">The sequence shown here is derived from an EMBL/GenBank/DDBJ whole genome shotgun (WGS) entry which is preliminary data.</text>
</comment>
<feature type="non-terminal residue" evidence="2">
    <location>
        <position position="1"/>
    </location>
</feature>
<dbReference type="AlphaFoldDB" id="A0A9N9KHR5"/>
<organism evidence="2 3">
    <name type="scientific">Cetraspora pellucida</name>
    <dbReference type="NCBI Taxonomy" id="1433469"/>
    <lineage>
        <taxon>Eukaryota</taxon>
        <taxon>Fungi</taxon>
        <taxon>Fungi incertae sedis</taxon>
        <taxon>Mucoromycota</taxon>
        <taxon>Glomeromycotina</taxon>
        <taxon>Glomeromycetes</taxon>
        <taxon>Diversisporales</taxon>
        <taxon>Gigasporaceae</taxon>
        <taxon>Cetraspora</taxon>
    </lineage>
</organism>
<accession>A0A9N9KHR5</accession>
<dbReference type="Proteomes" id="UP000789759">
    <property type="component" value="Unassembled WGS sequence"/>
</dbReference>
<feature type="compositionally biased region" description="Basic and acidic residues" evidence="1">
    <location>
        <begin position="118"/>
        <end position="130"/>
    </location>
</feature>